<dbReference type="AlphaFoldDB" id="A0A8D8B3X9"/>
<reference evidence="2" key="1">
    <citation type="submission" date="2021-05" db="EMBL/GenBank/DDBJ databases">
        <authorList>
            <person name="Alioto T."/>
            <person name="Alioto T."/>
            <person name="Gomez Garrido J."/>
        </authorList>
    </citation>
    <scope>NUCLEOTIDE SEQUENCE</scope>
</reference>
<dbReference type="EMBL" id="HBUE01060503">
    <property type="protein sequence ID" value="CAG6468392.1"/>
    <property type="molecule type" value="Transcribed_RNA"/>
</dbReference>
<feature type="compositionally biased region" description="Basic and acidic residues" evidence="1">
    <location>
        <begin position="1"/>
        <end position="12"/>
    </location>
</feature>
<sequence>MAVQKEHSHDSQHNVSSTLPPKLTSGEQSLHRPRPARTRCARLWTWPILTLECRHQRQRPESANQKRLVKTTTTTMGSTEQLFAPSSPGSVTSRKPRRSSLSNSGARRRS</sequence>
<evidence type="ECO:0000256" key="1">
    <source>
        <dbReference type="SAM" id="MobiDB-lite"/>
    </source>
</evidence>
<feature type="region of interest" description="Disordered" evidence="1">
    <location>
        <begin position="55"/>
        <end position="110"/>
    </location>
</feature>
<feature type="compositionally biased region" description="Polar residues" evidence="1">
    <location>
        <begin position="61"/>
        <end position="81"/>
    </location>
</feature>
<protein>
    <submittedName>
        <fullName evidence="2">(northern house mosquito) hypothetical protein</fullName>
    </submittedName>
</protein>
<evidence type="ECO:0000313" key="2">
    <source>
        <dbReference type="EMBL" id="CAG6468392.1"/>
    </source>
</evidence>
<feature type="compositionally biased region" description="Polar residues" evidence="1">
    <location>
        <begin position="87"/>
        <end position="110"/>
    </location>
</feature>
<organism evidence="2">
    <name type="scientific">Culex pipiens</name>
    <name type="common">House mosquito</name>
    <dbReference type="NCBI Taxonomy" id="7175"/>
    <lineage>
        <taxon>Eukaryota</taxon>
        <taxon>Metazoa</taxon>
        <taxon>Ecdysozoa</taxon>
        <taxon>Arthropoda</taxon>
        <taxon>Hexapoda</taxon>
        <taxon>Insecta</taxon>
        <taxon>Pterygota</taxon>
        <taxon>Neoptera</taxon>
        <taxon>Endopterygota</taxon>
        <taxon>Diptera</taxon>
        <taxon>Nematocera</taxon>
        <taxon>Culicoidea</taxon>
        <taxon>Culicidae</taxon>
        <taxon>Culicinae</taxon>
        <taxon>Culicini</taxon>
        <taxon>Culex</taxon>
        <taxon>Culex</taxon>
    </lineage>
</organism>
<feature type="region of interest" description="Disordered" evidence="1">
    <location>
        <begin position="1"/>
        <end position="37"/>
    </location>
</feature>
<accession>A0A8D8B3X9</accession>
<proteinExistence type="predicted"/>
<name>A0A8D8B3X9_CULPI</name>